<evidence type="ECO:0000256" key="1">
    <source>
        <dbReference type="SAM" id="MobiDB-lite"/>
    </source>
</evidence>
<dbReference type="EMBL" id="CAJOAY010037344">
    <property type="protein sequence ID" value="CAF4463341.1"/>
    <property type="molecule type" value="Genomic_DNA"/>
</dbReference>
<reference evidence="2" key="1">
    <citation type="submission" date="2021-02" db="EMBL/GenBank/DDBJ databases">
        <authorList>
            <person name="Nowell W R."/>
        </authorList>
    </citation>
    <scope>NUCLEOTIDE SEQUENCE</scope>
</reference>
<accession>A0A815VYX5</accession>
<dbReference type="OrthoDB" id="10062030at2759"/>
<evidence type="ECO:0000313" key="2">
    <source>
        <dbReference type="EMBL" id="CAF1536731.1"/>
    </source>
</evidence>
<sequence>MFGRDPRGPLDLLIGERTEEARPTTNEHVQIQEYKKTLINNLRYAYNIVKEHAEIEKLKQKEKYDRHTTDRRYIEGDLVWVAIPTRQIGENSRAGKLQHQLQ</sequence>
<dbReference type="Proteomes" id="UP000663881">
    <property type="component" value="Unassembled WGS sequence"/>
</dbReference>
<dbReference type="AlphaFoldDB" id="A0A815VYX5"/>
<feature type="region of interest" description="Disordered" evidence="1">
    <location>
        <begin position="1"/>
        <end position="26"/>
    </location>
</feature>
<feature type="compositionally biased region" description="Basic and acidic residues" evidence="1">
    <location>
        <begin position="1"/>
        <end position="22"/>
    </location>
</feature>
<comment type="caution">
    <text evidence="2">The sequence shown here is derived from an EMBL/GenBank/DDBJ whole genome shotgun (WGS) entry which is preliminary data.</text>
</comment>
<dbReference type="EMBL" id="CAJNON010005704">
    <property type="protein sequence ID" value="CAF1536731.1"/>
    <property type="molecule type" value="Genomic_DNA"/>
</dbReference>
<evidence type="ECO:0000313" key="4">
    <source>
        <dbReference type="Proteomes" id="UP000663891"/>
    </source>
</evidence>
<feature type="non-terminal residue" evidence="2">
    <location>
        <position position="102"/>
    </location>
</feature>
<name>A0A815VYX5_9BILA</name>
<dbReference type="Proteomes" id="UP000663891">
    <property type="component" value="Unassembled WGS sequence"/>
</dbReference>
<proteinExistence type="predicted"/>
<evidence type="ECO:0000313" key="3">
    <source>
        <dbReference type="EMBL" id="CAF4463341.1"/>
    </source>
</evidence>
<protein>
    <submittedName>
        <fullName evidence="2">Uncharacterized protein</fullName>
    </submittedName>
</protein>
<organism evidence="2 4">
    <name type="scientific">Adineta steineri</name>
    <dbReference type="NCBI Taxonomy" id="433720"/>
    <lineage>
        <taxon>Eukaryota</taxon>
        <taxon>Metazoa</taxon>
        <taxon>Spiralia</taxon>
        <taxon>Gnathifera</taxon>
        <taxon>Rotifera</taxon>
        <taxon>Eurotatoria</taxon>
        <taxon>Bdelloidea</taxon>
        <taxon>Adinetida</taxon>
        <taxon>Adinetidae</taxon>
        <taxon>Adineta</taxon>
    </lineage>
</organism>
<gene>
    <name evidence="3" type="ORF">OKA104_LOCUS54822</name>
    <name evidence="2" type="ORF">VCS650_LOCUS43889</name>
</gene>